<dbReference type="RefSeq" id="WP_256791833.1">
    <property type="nucleotide sequence ID" value="NZ_JANIID010000065.1"/>
</dbReference>
<evidence type="ECO:0000256" key="1">
    <source>
        <dbReference type="SAM" id="MobiDB-lite"/>
    </source>
</evidence>
<protein>
    <submittedName>
        <fullName evidence="2">Uncharacterized protein</fullName>
    </submittedName>
</protein>
<name>A0A9X2RSV7_9ACTN</name>
<dbReference type="Proteomes" id="UP001142374">
    <property type="component" value="Unassembled WGS sequence"/>
</dbReference>
<feature type="compositionally biased region" description="Basic and acidic residues" evidence="1">
    <location>
        <begin position="150"/>
        <end position="159"/>
    </location>
</feature>
<dbReference type="AlphaFoldDB" id="A0A9X2RSV7"/>
<evidence type="ECO:0000313" key="2">
    <source>
        <dbReference type="EMBL" id="MCQ8775051.1"/>
    </source>
</evidence>
<gene>
    <name evidence="2" type="ORF">NQU55_35650</name>
</gene>
<feature type="region of interest" description="Disordered" evidence="1">
    <location>
        <begin position="140"/>
        <end position="159"/>
    </location>
</feature>
<proteinExistence type="predicted"/>
<keyword evidence="3" id="KW-1185">Reference proteome</keyword>
<sequence length="273" mass="29711">MTTLEDILSRALLTRGRTVPRDTVPPLEAARGARPAVTPGRTPNASAAAAEDLRALCETLVTHTPATEVAGFVTEQVPAPRSALVLACVLQLTDTDDGARFWWQYAAGAGQRAAAYCLYLHHLSLGETHTARWWHNQTDDAHASAAPARPDSHRDGKPVVLQHDDRAPITTILRVLRRLAKHTKRPRSAVVIELMDYMPTAVAVGYLREPESELPLPGPDFADRIRALLEAAADRPDGPSNLPARPHTHPGLQQDAPHPAMQAHCQVDETAIR</sequence>
<dbReference type="EMBL" id="JANIID010000065">
    <property type="protein sequence ID" value="MCQ8775051.1"/>
    <property type="molecule type" value="Genomic_DNA"/>
</dbReference>
<evidence type="ECO:0000313" key="3">
    <source>
        <dbReference type="Proteomes" id="UP001142374"/>
    </source>
</evidence>
<feature type="region of interest" description="Disordered" evidence="1">
    <location>
        <begin position="234"/>
        <end position="262"/>
    </location>
</feature>
<reference evidence="2" key="1">
    <citation type="submission" date="2022-06" db="EMBL/GenBank/DDBJ databases">
        <title>WGS of actinobacteria.</title>
        <authorList>
            <person name="Thawai C."/>
        </authorList>
    </citation>
    <scope>NUCLEOTIDE SEQUENCE</scope>
    <source>
        <strain evidence="2">AA8</strain>
    </source>
</reference>
<organism evidence="2 3">
    <name type="scientific">Streptomyces telluris</name>
    <dbReference type="NCBI Taxonomy" id="2720021"/>
    <lineage>
        <taxon>Bacteria</taxon>
        <taxon>Bacillati</taxon>
        <taxon>Actinomycetota</taxon>
        <taxon>Actinomycetes</taxon>
        <taxon>Kitasatosporales</taxon>
        <taxon>Streptomycetaceae</taxon>
        <taxon>Streptomyces</taxon>
    </lineage>
</organism>
<accession>A0A9X2RSV7</accession>
<comment type="caution">
    <text evidence="2">The sequence shown here is derived from an EMBL/GenBank/DDBJ whole genome shotgun (WGS) entry which is preliminary data.</text>
</comment>